<comment type="caution">
    <text evidence="2">The sequence shown here is derived from an EMBL/GenBank/DDBJ whole genome shotgun (WGS) entry which is preliminary data.</text>
</comment>
<dbReference type="InterPro" id="IPR035994">
    <property type="entry name" value="Nucleoside_phosphorylase_sf"/>
</dbReference>
<dbReference type="GO" id="GO:0009116">
    <property type="term" value="P:nucleoside metabolic process"/>
    <property type="evidence" value="ECO:0007669"/>
    <property type="project" value="InterPro"/>
</dbReference>
<gene>
    <name evidence="2" type="ORF">DM868_02905</name>
</gene>
<dbReference type="PANTHER" id="PTHR43691:SF11">
    <property type="entry name" value="FI09636P-RELATED"/>
    <property type="match status" value="1"/>
</dbReference>
<reference evidence="2 3" key="1">
    <citation type="submission" date="2019-04" db="EMBL/GenBank/DDBJ databases">
        <title>Natronomonas sp. F20-122 a newhaloarchaeon isolated from a saline saltern of Isla Bacuta, Huelva, Spain.</title>
        <authorList>
            <person name="Duran-Viseras A."/>
            <person name="Sanchez-Porro C."/>
            <person name="Ventosa A."/>
        </authorList>
    </citation>
    <scope>NUCLEOTIDE SEQUENCE [LARGE SCALE GENOMIC DNA]</scope>
    <source>
        <strain evidence="2 3">F20-122</strain>
    </source>
</reference>
<dbReference type="RefSeq" id="WP_137275348.1">
    <property type="nucleotide sequence ID" value="NZ_QKNX01000001.1"/>
</dbReference>
<dbReference type="GO" id="GO:0005829">
    <property type="term" value="C:cytosol"/>
    <property type="evidence" value="ECO:0007669"/>
    <property type="project" value="TreeGrafter"/>
</dbReference>
<dbReference type="InterPro" id="IPR000845">
    <property type="entry name" value="Nucleoside_phosphorylase_d"/>
</dbReference>
<keyword evidence="3" id="KW-1185">Reference proteome</keyword>
<evidence type="ECO:0000259" key="1">
    <source>
        <dbReference type="Pfam" id="PF01048"/>
    </source>
</evidence>
<dbReference type="SUPFAM" id="SSF53167">
    <property type="entry name" value="Purine and uridine phosphorylases"/>
    <property type="match status" value="1"/>
</dbReference>
<proteinExistence type="predicted"/>
<name>A0A4U5JJ00_9EURY</name>
<dbReference type="CDD" id="cd09007">
    <property type="entry name" value="NP-I_spr0068"/>
    <property type="match status" value="1"/>
</dbReference>
<dbReference type="GO" id="GO:0003824">
    <property type="term" value="F:catalytic activity"/>
    <property type="evidence" value="ECO:0007669"/>
    <property type="project" value="InterPro"/>
</dbReference>
<protein>
    <recommendedName>
        <fullName evidence="1">Nucleoside phosphorylase domain-containing protein</fullName>
    </recommendedName>
</protein>
<evidence type="ECO:0000313" key="3">
    <source>
        <dbReference type="Proteomes" id="UP000308037"/>
    </source>
</evidence>
<sequence>MIPDYGPTYDSEALFSPMESVSSTEGVPELPPAVILGVQEILHEAAQDIGTPIDPVTQRPFEYHALSDSVGFVPVQQIGVGAPVAAIATEKVIAAGAECVVMLGGSAALQPDFSPDAALLPTRAVRDEGASYHYLPPDKTLCPTPELLNGLGETFSEHGVETHRGPTWTTSALFRETIPQLEHYRREGFVSLDMETSAIWAVCRYRGVDTATIHGIDGYAVPGEQVPTEALTRRLPALLDPTVEALEAHVERG</sequence>
<dbReference type="AlphaFoldDB" id="A0A4U5JJ00"/>
<dbReference type="Gene3D" id="3.40.50.1580">
    <property type="entry name" value="Nucleoside phosphorylase domain"/>
    <property type="match status" value="1"/>
</dbReference>
<dbReference type="OrthoDB" id="372302at2157"/>
<evidence type="ECO:0000313" key="2">
    <source>
        <dbReference type="EMBL" id="TKR28048.1"/>
    </source>
</evidence>
<dbReference type="EMBL" id="QKNX01000001">
    <property type="protein sequence ID" value="TKR28048.1"/>
    <property type="molecule type" value="Genomic_DNA"/>
</dbReference>
<accession>A0A4U5JJ00</accession>
<dbReference type="PANTHER" id="PTHR43691">
    <property type="entry name" value="URIDINE PHOSPHORYLASE"/>
    <property type="match status" value="1"/>
</dbReference>
<organism evidence="2 3">
    <name type="scientific">Natronomonas salsuginis</name>
    <dbReference type="NCBI Taxonomy" id="2217661"/>
    <lineage>
        <taxon>Archaea</taxon>
        <taxon>Methanobacteriati</taxon>
        <taxon>Methanobacteriota</taxon>
        <taxon>Stenosarchaea group</taxon>
        <taxon>Halobacteria</taxon>
        <taxon>Halobacteriales</taxon>
        <taxon>Natronomonadaceae</taxon>
        <taxon>Natronomonas</taxon>
    </lineage>
</organism>
<dbReference type="Pfam" id="PF01048">
    <property type="entry name" value="PNP_UDP_1"/>
    <property type="match status" value="1"/>
</dbReference>
<dbReference type="Proteomes" id="UP000308037">
    <property type="component" value="Unassembled WGS sequence"/>
</dbReference>
<feature type="domain" description="Nucleoside phosphorylase" evidence="1">
    <location>
        <begin position="33"/>
        <end position="224"/>
    </location>
</feature>